<protein>
    <submittedName>
        <fullName evidence="1">Uncharacterized protein</fullName>
    </submittedName>
</protein>
<evidence type="ECO:0000313" key="2">
    <source>
        <dbReference type="Proteomes" id="UP001221757"/>
    </source>
</evidence>
<dbReference type="AlphaFoldDB" id="A0AAD7DYV5"/>
<accession>A0AAD7DYV5</accession>
<dbReference type="EMBL" id="JARKIE010000017">
    <property type="protein sequence ID" value="KAJ7701477.1"/>
    <property type="molecule type" value="Genomic_DNA"/>
</dbReference>
<sequence length="128" mass="14368">MKNCSPRTVIHYHWSSSSWPQCYLTVWVSAAEELIAGHKSYTAEGDVTGIEIWNLGAPADRSALKTMLEYRARLVSLLGTVNFTSRATQSRLKYLDAQELKPPTPRFDCLGDREITVEVACAACRLEF</sequence>
<reference evidence="1" key="1">
    <citation type="submission" date="2023-03" db="EMBL/GenBank/DDBJ databases">
        <title>Massive genome expansion in bonnet fungi (Mycena s.s.) driven by repeated elements and novel gene families across ecological guilds.</title>
        <authorList>
            <consortium name="Lawrence Berkeley National Laboratory"/>
            <person name="Harder C.B."/>
            <person name="Miyauchi S."/>
            <person name="Viragh M."/>
            <person name="Kuo A."/>
            <person name="Thoen E."/>
            <person name="Andreopoulos B."/>
            <person name="Lu D."/>
            <person name="Skrede I."/>
            <person name="Drula E."/>
            <person name="Henrissat B."/>
            <person name="Morin E."/>
            <person name="Kohler A."/>
            <person name="Barry K."/>
            <person name="LaButti K."/>
            <person name="Morin E."/>
            <person name="Salamov A."/>
            <person name="Lipzen A."/>
            <person name="Mereny Z."/>
            <person name="Hegedus B."/>
            <person name="Baldrian P."/>
            <person name="Stursova M."/>
            <person name="Weitz H."/>
            <person name="Taylor A."/>
            <person name="Grigoriev I.V."/>
            <person name="Nagy L.G."/>
            <person name="Martin F."/>
            <person name="Kauserud H."/>
        </authorList>
    </citation>
    <scope>NUCLEOTIDE SEQUENCE</scope>
    <source>
        <strain evidence="1">CBHHK067</strain>
    </source>
</reference>
<gene>
    <name evidence="1" type="ORF">B0H17DRAFT_924277</name>
</gene>
<comment type="caution">
    <text evidence="1">The sequence shown here is derived from an EMBL/GenBank/DDBJ whole genome shotgun (WGS) entry which is preliminary data.</text>
</comment>
<name>A0AAD7DYV5_MYCRO</name>
<dbReference type="Proteomes" id="UP001221757">
    <property type="component" value="Unassembled WGS sequence"/>
</dbReference>
<evidence type="ECO:0000313" key="1">
    <source>
        <dbReference type="EMBL" id="KAJ7701477.1"/>
    </source>
</evidence>
<keyword evidence="2" id="KW-1185">Reference proteome</keyword>
<proteinExistence type="predicted"/>
<organism evidence="1 2">
    <name type="scientific">Mycena rosella</name>
    <name type="common">Pink bonnet</name>
    <name type="synonym">Agaricus rosellus</name>
    <dbReference type="NCBI Taxonomy" id="1033263"/>
    <lineage>
        <taxon>Eukaryota</taxon>
        <taxon>Fungi</taxon>
        <taxon>Dikarya</taxon>
        <taxon>Basidiomycota</taxon>
        <taxon>Agaricomycotina</taxon>
        <taxon>Agaricomycetes</taxon>
        <taxon>Agaricomycetidae</taxon>
        <taxon>Agaricales</taxon>
        <taxon>Marasmiineae</taxon>
        <taxon>Mycenaceae</taxon>
        <taxon>Mycena</taxon>
    </lineage>
</organism>